<accession>A0AA35ZQ98</accession>
<gene>
    <name evidence="6" type="ORF">LSALG_LOCUS35542</name>
</gene>
<evidence type="ECO:0000313" key="6">
    <source>
        <dbReference type="EMBL" id="CAI9296691.1"/>
    </source>
</evidence>
<dbReference type="PANTHER" id="PTHR24092">
    <property type="entry name" value="PROBABLE PHOSPHOLIPID-TRANSPORTING ATPASE"/>
    <property type="match status" value="1"/>
</dbReference>
<reference evidence="6" key="1">
    <citation type="submission" date="2023-04" db="EMBL/GenBank/DDBJ databases">
        <authorList>
            <person name="Vijverberg K."/>
            <person name="Xiong W."/>
            <person name="Schranz E."/>
        </authorList>
    </citation>
    <scope>NUCLEOTIDE SEQUENCE</scope>
</reference>
<keyword evidence="4" id="KW-0812">Transmembrane</keyword>
<evidence type="ECO:0000259" key="5">
    <source>
        <dbReference type="Pfam" id="PF16212"/>
    </source>
</evidence>
<dbReference type="EMBL" id="OX465084">
    <property type="protein sequence ID" value="CAI9296691.1"/>
    <property type="molecule type" value="Genomic_DNA"/>
</dbReference>
<evidence type="ECO:0000313" key="7">
    <source>
        <dbReference type="Proteomes" id="UP001177003"/>
    </source>
</evidence>
<dbReference type="Proteomes" id="UP001177003">
    <property type="component" value="Chromosome 8"/>
</dbReference>
<evidence type="ECO:0000256" key="2">
    <source>
        <dbReference type="ARBA" id="ARBA00022723"/>
    </source>
</evidence>
<keyword evidence="7" id="KW-1185">Reference proteome</keyword>
<name>A0AA35ZQ98_LACSI</name>
<evidence type="ECO:0000256" key="4">
    <source>
        <dbReference type="SAM" id="Phobius"/>
    </source>
</evidence>
<sequence>MAEALDNQVKNKVFIKVLLAKLCEGTSEVNANNGTISGVLVTVGYLARVGAFVKRKCIPELMPRTVEALLDGAAATKREVSVATVGQCVMSSDVAMAQFRFLIPILLVPGHWNYQRMGYMILYNFYRNTVFVLVLFWQLLLFISLQSKKHSFSNFYNSIQDVDMLYNTLSLDKVEAPEDLVIIGPPSLVKVTTYLLCKTLLAEFIFHSSSRN</sequence>
<dbReference type="GO" id="GO:0005886">
    <property type="term" value="C:plasma membrane"/>
    <property type="evidence" value="ECO:0007669"/>
    <property type="project" value="TreeGrafter"/>
</dbReference>
<dbReference type="GO" id="GO:0045332">
    <property type="term" value="P:phospholipid translocation"/>
    <property type="evidence" value="ECO:0007669"/>
    <property type="project" value="TreeGrafter"/>
</dbReference>
<keyword evidence="3" id="KW-0460">Magnesium</keyword>
<keyword evidence="2" id="KW-0479">Metal-binding</keyword>
<dbReference type="PANTHER" id="PTHR24092:SF187">
    <property type="entry name" value="PHOSPHOLIPID-TRANSPORTING ATPASE"/>
    <property type="match status" value="1"/>
</dbReference>
<dbReference type="AlphaFoldDB" id="A0AA35ZQ98"/>
<dbReference type="InterPro" id="IPR032630">
    <property type="entry name" value="P_typ_ATPase_c"/>
</dbReference>
<evidence type="ECO:0000256" key="3">
    <source>
        <dbReference type="ARBA" id="ARBA00022842"/>
    </source>
</evidence>
<comment type="subcellular location">
    <subcellularLocation>
        <location evidence="1">Membrane</location>
        <topology evidence="1">Multi-pass membrane protein</topology>
    </subcellularLocation>
</comment>
<organism evidence="6 7">
    <name type="scientific">Lactuca saligna</name>
    <name type="common">Willowleaf lettuce</name>
    <dbReference type="NCBI Taxonomy" id="75948"/>
    <lineage>
        <taxon>Eukaryota</taxon>
        <taxon>Viridiplantae</taxon>
        <taxon>Streptophyta</taxon>
        <taxon>Embryophyta</taxon>
        <taxon>Tracheophyta</taxon>
        <taxon>Spermatophyta</taxon>
        <taxon>Magnoliopsida</taxon>
        <taxon>eudicotyledons</taxon>
        <taxon>Gunneridae</taxon>
        <taxon>Pentapetalae</taxon>
        <taxon>asterids</taxon>
        <taxon>campanulids</taxon>
        <taxon>Asterales</taxon>
        <taxon>Asteraceae</taxon>
        <taxon>Cichorioideae</taxon>
        <taxon>Cichorieae</taxon>
        <taxon>Lactucinae</taxon>
        <taxon>Lactuca</taxon>
    </lineage>
</organism>
<feature type="domain" description="P-type ATPase C-terminal" evidence="5">
    <location>
        <begin position="89"/>
        <end position="148"/>
    </location>
</feature>
<dbReference type="GO" id="GO:0140326">
    <property type="term" value="F:ATPase-coupled intramembrane lipid transporter activity"/>
    <property type="evidence" value="ECO:0007669"/>
    <property type="project" value="TreeGrafter"/>
</dbReference>
<dbReference type="SUPFAM" id="SSF81665">
    <property type="entry name" value="Calcium ATPase, transmembrane domain M"/>
    <property type="match status" value="1"/>
</dbReference>
<dbReference type="GO" id="GO:0046872">
    <property type="term" value="F:metal ion binding"/>
    <property type="evidence" value="ECO:0007669"/>
    <property type="project" value="UniProtKB-KW"/>
</dbReference>
<keyword evidence="4" id="KW-1133">Transmembrane helix</keyword>
<feature type="transmembrane region" description="Helical" evidence="4">
    <location>
        <begin position="125"/>
        <end position="145"/>
    </location>
</feature>
<dbReference type="InterPro" id="IPR023298">
    <property type="entry name" value="ATPase_P-typ_TM_dom_sf"/>
</dbReference>
<evidence type="ECO:0000256" key="1">
    <source>
        <dbReference type="ARBA" id="ARBA00004141"/>
    </source>
</evidence>
<keyword evidence="4" id="KW-0472">Membrane</keyword>
<protein>
    <recommendedName>
        <fullName evidence="5">P-type ATPase C-terminal domain-containing protein</fullName>
    </recommendedName>
</protein>
<proteinExistence type="predicted"/>
<dbReference type="Pfam" id="PF16212">
    <property type="entry name" value="PhoLip_ATPase_C"/>
    <property type="match status" value="1"/>
</dbReference>